<accession>A0A090GVJ9</accession>
<evidence type="ECO:0000313" key="2">
    <source>
        <dbReference type="Proteomes" id="UP000046122"/>
    </source>
</evidence>
<reference evidence="1 2" key="1">
    <citation type="submission" date="2014-08" db="EMBL/GenBank/DDBJ databases">
        <authorList>
            <person name="Moulin Lionel"/>
        </authorList>
    </citation>
    <scope>NUCLEOTIDE SEQUENCE [LARGE SCALE GENOMIC DNA]</scope>
</reference>
<sequence>MLEPEQAWPSTNLTPLATMRLATETACFGSHWSSSMSSLIWEPLTPPAALIASAAACAPCLNWSPMVASWPVIGPTTEMVMSSAKATGALIIRPNAAALKIPNFFMTIRTPPLAHGHPAALPSQSRDNFTLRWNCREDNSEGFGSFLPGLLGPRARVITQRNAKSRAGLVSVGRGFCSRAPQTPPRLKPARFPVLVHGLRFVGRRVLDLVDQPSYRGLVP</sequence>
<evidence type="ECO:0000313" key="1">
    <source>
        <dbReference type="EMBL" id="CDX60265.1"/>
    </source>
</evidence>
<gene>
    <name evidence="1" type="ORF">MPL3365_330012</name>
</gene>
<name>A0A090GVJ9_MESPL</name>
<dbReference type="AlphaFoldDB" id="A0A090GVJ9"/>
<dbReference type="EMBL" id="CCNE01000027">
    <property type="protein sequence ID" value="CDX60265.1"/>
    <property type="molecule type" value="Genomic_DNA"/>
</dbReference>
<dbReference type="Proteomes" id="UP000046122">
    <property type="component" value="Unassembled WGS sequence"/>
</dbReference>
<proteinExistence type="predicted"/>
<protein>
    <submittedName>
        <fullName evidence="1">Uncharacterized protein</fullName>
    </submittedName>
</protein>
<organism evidence="1 2">
    <name type="scientific">Mesorhizobium plurifarium</name>
    <dbReference type="NCBI Taxonomy" id="69974"/>
    <lineage>
        <taxon>Bacteria</taxon>
        <taxon>Pseudomonadati</taxon>
        <taxon>Pseudomonadota</taxon>
        <taxon>Alphaproteobacteria</taxon>
        <taxon>Hyphomicrobiales</taxon>
        <taxon>Phyllobacteriaceae</taxon>
        <taxon>Mesorhizobium</taxon>
    </lineage>
</organism>